<dbReference type="Proteomes" id="UP000319342">
    <property type="component" value="Chromosome"/>
</dbReference>
<dbReference type="AlphaFoldDB" id="A0A518CXN3"/>
<keyword evidence="3" id="KW-1185">Reference proteome</keyword>
<evidence type="ECO:0000256" key="1">
    <source>
        <dbReference type="SAM" id="MobiDB-lite"/>
    </source>
</evidence>
<protein>
    <submittedName>
        <fullName evidence="2">Uncharacterized protein</fullName>
    </submittedName>
</protein>
<dbReference type="EMBL" id="CP036290">
    <property type="protein sequence ID" value="QDU83966.1"/>
    <property type="molecule type" value="Genomic_DNA"/>
</dbReference>
<feature type="compositionally biased region" description="Basic residues" evidence="1">
    <location>
        <begin position="23"/>
        <end position="35"/>
    </location>
</feature>
<organism evidence="2 3">
    <name type="scientific">Rohdeia mirabilis</name>
    <dbReference type="NCBI Taxonomy" id="2528008"/>
    <lineage>
        <taxon>Bacteria</taxon>
        <taxon>Pseudomonadati</taxon>
        <taxon>Planctomycetota</taxon>
        <taxon>Planctomycetia</taxon>
        <taxon>Planctomycetia incertae sedis</taxon>
        <taxon>Rohdeia</taxon>
    </lineage>
</organism>
<feature type="region of interest" description="Disordered" evidence="1">
    <location>
        <begin position="1"/>
        <end position="35"/>
    </location>
</feature>
<sequence length="35" mass="3978">MAKGQQQQKQVKKPKLTAQEKKDKKKAKLAAKNAR</sequence>
<gene>
    <name evidence="2" type="ORF">Pla163_10670</name>
</gene>
<reference evidence="2 3" key="1">
    <citation type="submission" date="2019-02" db="EMBL/GenBank/DDBJ databases">
        <title>Deep-cultivation of Planctomycetes and their phenomic and genomic characterization uncovers novel biology.</title>
        <authorList>
            <person name="Wiegand S."/>
            <person name="Jogler M."/>
            <person name="Boedeker C."/>
            <person name="Pinto D."/>
            <person name="Vollmers J."/>
            <person name="Rivas-Marin E."/>
            <person name="Kohn T."/>
            <person name="Peeters S.H."/>
            <person name="Heuer A."/>
            <person name="Rast P."/>
            <person name="Oberbeckmann S."/>
            <person name="Bunk B."/>
            <person name="Jeske O."/>
            <person name="Meyerdierks A."/>
            <person name="Storesund J.E."/>
            <person name="Kallscheuer N."/>
            <person name="Luecker S."/>
            <person name="Lage O.M."/>
            <person name="Pohl T."/>
            <person name="Merkel B.J."/>
            <person name="Hornburger P."/>
            <person name="Mueller R.-W."/>
            <person name="Bruemmer F."/>
            <person name="Labrenz M."/>
            <person name="Spormann A.M."/>
            <person name="Op den Camp H."/>
            <person name="Overmann J."/>
            <person name="Amann R."/>
            <person name="Jetten M.S.M."/>
            <person name="Mascher T."/>
            <person name="Medema M.H."/>
            <person name="Devos D.P."/>
            <person name="Kaster A.-K."/>
            <person name="Ovreas L."/>
            <person name="Rohde M."/>
            <person name="Galperin M.Y."/>
            <person name="Jogler C."/>
        </authorList>
    </citation>
    <scope>NUCLEOTIDE SEQUENCE [LARGE SCALE GENOMIC DNA]</scope>
    <source>
        <strain evidence="2 3">Pla163</strain>
    </source>
</reference>
<name>A0A518CXN3_9BACT</name>
<accession>A0A518CXN3</accession>
<proteinExistence type="predicted"/>
<evidence type="ECO:0000313" key="3">
    <source>
        <dbReference type="Proteomes" id="UP000319342"/>
    </source>
</evidence>
<evidence type="ECO:0000313" key="2">
    <source>
        <dbReference type="EMBL" id="QDU83966.1"/>
    </source>
</evidence>